<gene>
    <name evidence="2" type="ORF">HU752_013675</name>
</gene>
<evidence type="ECO:0000259" key="1">
    <source>
        <dbReference type="Pfam" id="PF07978"/>
    </source>
</evidence>
<reference evidence="2 3" key="1">
    <citation type="journal article" date="2020" name="Microorganisms">
        <title>Reliable Identification of Environmental Pseudomonas Isolates Using the rpoD Gene.</title>
        <authorList>
            <consortium name="The Broad Institute Genome Sequencing Platform"/>
            <person name="Girard L."/>
            <person name="Lood C."/>
            <person name="Rokni-Zadeh H."/>
            <person name="van Noort V."/>
            <person name="Lavigne R."/>
            <person name="De Mot R."/>
        </authorList>
    </citation>
    <scope>NUCLEOTIDE SEQUENCE [LARGE SCALE GENOMIC DNA]</scope>
    <source>
        <strain evidence="2 3">RW8P3</strain>
    </source>
</reference>
<accession>A0A9E6PQM7</accession>
<dbReference type="KEGG" id="pvw:HU752_013675"/>
<sequence>MIDELRQYTFTAESWERYWKLFNNLCMPIRGNDFGSLQGLWLEQVGSTVTFRHVWRYESLDARARLRAELLKVDDWREKFLPQAACHVADQHLQVLIPRAEGEGLEVAAARYLHVYRCSTGKAAGIIQQINGVASSARKNLCGLWATEFPNPNQIVAMTSSEEAPLLALNTEVEIETRLLKPLDCRSDPSVA</sequence>
<evidence type="ECO:0000313" key="2">
    <source>
        <dbReference type="EMBL" id="QXI30921.1"/>
    </source>
</evidence>
<feature type="domain" description="NIPSNAP" evidence="1">
    <location>
        <begin position="4"/>
        <end position="98"/>
    </location>
</feature>
<dbReference type="RefSeq" id="WP_186680228.1">
    <property type="nucleotide sequence ID" value="NZ_CP077093.1"/>
</dbReference>
<evidence type="ECO:0000313" key="3">
    <source>
        <dbReference type="Proteomes" id="UP000634530"/>
    </source>
</evidence>
<dbReference type="AlphaFoldDB" id="A0A9E6PQM7"/>
<protein>
    <submittedName>
        <fullName evidence="2">NIPSNAP family protein</fullName>
    </submittedName>
</protein>
<dbReference type="EMBL" id="CP077093">
    <property type="protein sequence ID" value="QXI30921.1"/>
    <property type="molecule type" value="Genomic_DNA"/>
</dbReference>
<name>A0A9E6PQM7_9PSED</name>
<dbReference type="Proteomes" id="UP000634530">
    <property type="component" value="Chromosome"/>
</dbReference>
<keyword evidence="3" id="KW-1185">Reference proteome</keyword>
<dbReference type="Pfam" id="PF07978">
    <property type="entry name" value="NIPSNAP"/>
    <property type="match status" value="1"/>
</dbReference>
<dbReference type="SUPFAM" id="SSF54909">
    <property type="entry name" value="Dimeric alpha+beta barrel"/>
    <property type="match status" value="1"/>
</dbReference>
<dbReference type="Gene3D" id="3.30.70.100">
    <property type="match status" value="1"/>
</dbReference>
<dbReference type="InterPro" id="IPR011008">
    <property type="entry name" value="Dimeric_a/b-barrel"/>
</dbReference>
<organism evidence="2 3">
    <name type="scientific">Pseudomonas vanderleydeniana</name>
    <dbReference type="NCBI Taxonomy" id="2745495"/>
    <lineage>
        <taxon>Bacteria</taxon>
        <taxon>Pseudomonadati</taxon>
        <taxon>Pseudomonadota</taxon>
        <taxon>Gammaproteobacteria</taxon>
        <taxon>Pseudomonadales</taxon>
        <taxon>Pseudomonadaceae</taxon>
        <taxon>Pseudomonas</taxon>
    </lineage>
</organism>
<reference evidence="2 3" key="2">
    <citation type="journal article" date="2021" name="Microorganisms">
        <title>The Ever-Expanding Pseudomonas Genus: Description of 43 New Species and Partition of the Pseudomonas putida Group.</title>
        <authorList>
            <person name="Girard L."/>
            <person name="Lood C."/>
            <person name="Hofte M."/>
            <person name="Vandamme P."/>
            <person name="Rokni-Zadeh H."/>
            <person name="van Noort V."/>
            <person name="Lavigne R."/>
            <person name="De Mot R."/>
        </authorList>
    </citation>
    <scope>NUCLEOTIDE SEQUENCE [LARGE SCALE GENOMIC DNA]</scope>
    <source>
        <strain evidence="2 3">RW8P3</strain>
    </source>
</reference>
<dbReference type="InterPro" id="IPR012577">
    <property type="entry name" value="NIPSNAP"/>
</dbReference>
<proteinExistence type="predicted"/>